<comment type="caution">
    <text evidence="1">The sequence shown here is derived from an EMBL/GenBank/DDBJ whole genome shotgun (WGS) entry which is preliminary data.</text>
</comment>
<sequence>MENEEGLNRKRRDDLLQWREIRDGIYTTGDGKVIHFTRVAGQEISTGTFFDRIICSSSPAHPSDNPCPQCGDYSRLDGVIISCIDCFLAGGDLYLFEYGVSPSP</sequence>
<keyword evidence="2" id="KW-1185">Reference proteome</keyword>
<evidence type="ECO:0000313" key="2">
    <source>
        <dbReference type="Proteomes" id="UP001164250"/>
    </source>
</evidence>
<name>A0ACC0ZYD0_9ROSI</name>
<dbReference type="EMBL" id="CM047909">
    <property type="protein sequence ID" value="KAJ0079118.1"/>
    <property type="molecule type" value="Genomic_DNA"/>
</dbReference>
<evidence type="ECO:0000313" key="1">
    <source>
        <dbReference type="EMBL" id="KAJ0079118.1"/>
    </source>
</evidence>
<organism evidence="1 2">
    <name type="scientific">Pistacia atlantica</name>
    <dbReference type="NCBI Taxonomy" id="434234"/>
    <lineage>
        <taxon>Eukaryota</taxon>
        <taxon>Viridiplantae</taxon>
        <taxon>Streptophyta</taxon>
        <taxon>Embryophyta</taxon>
        <taxon>Tracheophyta</taxon>
        <taxon>Spermatophyta</taxon>
        <taxon>Magnoliopsida</taxon>
        <taxon>eudicotyledons</taxon>
        <taxon>Gunneridae</taxon>
        <taxon>Pentapetalae</taxon>
        <taxon>rosids</taxon>
        <taxon>malvids</taxon>
        <taxon>Sapindales</taxon>
        <taxon>Anacardiaceae</taxon>
        <taxon>Pistacia</taxon>
    </lineage>
</organism>
<dbReference type="Proteomes" id="UP001164250">
    <property type="component" value="Chromosome 13"/>
</dbReference>
<proteinExistence type="predicted"/>
<reference evidence="2" key="1">
    <citation type="journal article" date="2023" name="G3 (Bethesda)">
        <title>Genome assembly and association tests identify interacting loci associated with vigor, precocity, and sex in interspecific pistachio rootstocks.</title>
        <authorList>
            <person name="Palmer W."/>
            <person name="Jacygrad E."/>
            <person name="Sagayaradj S."/>
            <person name="Cavanaugh K."/>
            <person name="Han R."/>
            <person name="Bertier L."/>
            <person name="Beede B."/>
            <person name="Kafkas S."/>
            <person name="Golino D."/>
            <person name="Preece J."/>
            <person name="Michelmore R."/>
        </authorList>
    </citation>
    <scope>NUCLEOTIDE SEQUENCE [LARGE SCALE GENOMIC DNA]</scope>
</reference>
<accession>A0ACC0ZYD0</accession>
<gene>
    <name evidence="1" type="ORF">Patl1_23628</name>
</gene>
<protein>
    <submittedName>
        <fullName evidence="1">Uncharacterized protein</fullName>
    </submittedName>
</protein>